<dbReference type="Proteomes" id="UP000469421">
    <property type="component" value="Unassembled WGS sequence"/>
</dbReference>
<proteinExistence type="predicted"/>
<evidence type="ECO:0000313" key="1">
    <source>
        <dbReference type="EMBL" id="MQX52287.1"/>
    </source>
</evidence>
<dbReference type="AlphaFoldDB" id="A0A6N7LPY8"/>
<comment type="caution">
    <text evidence="1">The sequence shown here is derived from an EMBL/GenBank/DDBJ whole genome shotgun (WGS) entry which is preliminary data.</text>
</comment>
<sequence length="133" mass="14934">MTEAKLIRKWVRVDDWGRLSEIDLVRLRREATVLSELLLSLNDDPYDLAGCCTPFLRGVMEGDLQLPVEGVPLAITRIEDAGVVFPEGFINAYCSFFMTAQGYRFDYDKIEHGDGDDGAGVWVDFEVERDGPG</sequence>
<reference evidence="1 2" key="1">
    <citation type="submission" date="2019-10" db="EMBL/GenBank/DDBJ databases">
        <title>Alcanivorax sp.PA15-N-34 draft genome sequence.</title>
        <authorList>
            <person name="Liao X."/>
            <person name="Shao Z."/>
        </authorList>
    </citation>
    <scope>NUCLEOTIDE SEQUENCE [LARGE SCALE GENOMIC DNA]</scope>
    <source>
        <strain evidence="1 2">PA15-N-34</strain>
    </source>
</reference>
<evidence type="ECO:0000313" key="2">
    <source>
        <dbReference type="Proteomes" id="UP000469421"/>
    </source>
</evidence>
<protein>
    <submittedName>
        <fullName evidence="1">Uncharacterized protein</fullName>
    </submittedName>
</protein>
<gene>
    <name evidence="1" type="ORF">GFN93_03440</name>
</gene>
<keyword evidence="2" id="KW-1185">Reference proteome</keyword>
<name>A0A6N7LPY8_9GAMM</name>
<dbReference type="RefSeq" id="WP_153499009.1">
    <property type="nucleotide sequence ID" value="NZ_WIRE01000001.1"/>
</dbReference>
<dbReference type="EMBL" id="WIRE01000001">
    <property type="protein sequence ID" value="MQX52287.1"/>
    <property type="molecule type" value="Genomic_DNA"/>
</dbReference>
<accession>A0A6N7LPY8</accession>
<organism evidence="1 2">
    <name type="scientific">Alcanivorax sediminis</name>
    <dbReference type="NCBI Taxonomy" id="2663008"/>
    <lineage>
        <taxon>Bacteria</taxon>
        <taxon>Pseudomonadati</taxon>
        <taxon>Pseudomonadota</taxon>
        <taxon>Gammaproteobacteria</taxon>
        <taxon>Oceanospirillales</taxon>
        <taxon>Alcanivoracaceae</taxon>
        <taxon>Alcanivorax</taxon>
    </lineage>
</organism>